<organism evidence="1 2">
    <name type="scientific">Pandoraea cepalis</name>
    <dbReference type="NCBI Taxonomy" id="2508294"/>
    <lineage>
        <taxon>Bacteria</taxon>
        <taxon>Pseudomonadati</taxon>
        <taxon>Pseudomonadota</taxon>
        <taxon>Betaproteobacteria</taxon>
        <taxon>Burkholderiales</taxon>
        <taxon>Burkholderiaceae</taxon>
        <taxon>Pandoraea</taxon>
    </lineage>
</organism>
<evidence type="ECO:0000313" key="1">
    <source>
        <dbReference type="EMBL" id="VVE33857.1"/>
    </source>
</evidence>
<gene>
    <name evidence="1" type="ORF">PCE31107_03803</name>
</gene>
<sequence length="100" mass="10918">MDDQFLLIVNAPLCAQRYLLKEGTAVDAALIAALSSMKKQSSERAPELHQVKKGNQRHFDMKGYIGVDADSSLAHFVVDMGPTSAMSRELAPRCVARTPT</sequence>
<dbReference type="EMBL" id="CABPRY010000010">
    <property type="protein sequence ID" value="VVE33857.1"/>
    <property type="molecule type" value="Genomic_DNA"/>
</dbReference>
<evidence type="ECO:0008006" key="3">
    <source>
        <dbReference type="Google" id="ProtNLM"/>
    </source>
</evidence>
<proteinExistence type="predicted"/>
<name>A0A5E4XC22_9BURK</name>
<reference evidence="1 2" key="1">
    <citation type="submission" date="2019-08" db="EMBL/GenBank/DDBJ databases">
        <authorList>
            <person name="Peeters C."/>
        </authorList>
    </citation>
    <scope>NUCLEOTIDE SEQUENCE [LARGE SCALE GENOMIC DNA]</scope>
    <source>
        <strain evidence="1 2">LMG 31107</strain>
    </source>
</reference>
<dbReference type="AlphaFoldDB" id="A0A5E4XC22"/>
<evidence type="ECO:0000313" key="2">
    <source>
        <dbReference type="Proteomes" id="UP000396788"/>
    </source>
</evidence>
<accession>A0A5E4XC22</accession>
<dbReference type="Proteomes" id="UP000396788">
    <property type="component" value="Unassembled WGS sequence"/>
</dbReference>
<protein>
    <recommendedName>
        <fullName evidence="3">Transposase</fullName>
    </recommendedName>
</protein>